<keyword evidence="4" id="KW-0862">Zinc</keyword>
<name>A0A8K1FLN0_PYTOL</name>
<dbReference type="SUPFAM" id="SSF53213">
    <property type="entry name" value="LigB-like"/>
    <property type="match status" value="1"/>
</dbReference>
<dbReference type="InterPro" id="IPR014436">
    <property type="entry name" value="Extradiol_dOase_DODA"/>
</dbReference>
<dbReference type="Proteomes" id="UP000794436">
    <property type="component" value="Unassembled WGS sequence"/>
</dbReference>
<evidence type="ECO:0000256" key="4">
    <source>
        <dbReference type="ARBA" id="ARBA00022833"/>
    </source>
</evidence>
<evidence type="ECO:0000256" key="5">
    <source>
        <dbReference type="ARBA" id="ARBA00023002"/>
    </source>
</evidence>
<gene>
    <name evidence="8" type="ORF">Poli38472_012437</name>
</gene>
<dbReference type="Pfam" id="PF02900">
    <property type="entry name" value="LigB"/>
    <property type="match status" value="1"/>
</dbReference>
<proteinExistence type="inferred from homology"/>
<accession>A0A8K1FLN0</accession>
<evidence type="ECO:0000259" key="7">
    <source>
        <dbReference type="Pfam" id="PF02900"/>
    </source>
</evidence>
<reference evidence="8" key="1">
    <citation type="submission" date="2019-03" db="EMBL/GenBank/DDBJ databases">
        <title>Long read genome sequence of the mycoparasitic Pythium oligandrum ATCC 38472 isolated from sugarbeet rhizosphere.</title>
        <authorList>
            <person name="Gaulin E."/>
        </authorList>
    </citation>
    <scope>NUCLEOTIDE SEQUENCE</scope>
    <source>
        <strain evidence="8">ATCC 38472_TT</strain>
    </source>
</reference>
<keyword evidence="3" id="KW-0479">Metal-binding</keyword>
<dbReference type="Gene3D" id="3.40.830.10">
    <property type="entry name" value="LigB-like"/>
    <property type="match status" value="1"/>
</dbReference>
<evidence type="ECO:0000313" key="9">
    <source>
        <dbReference type="Proteomes" id="UP000794436"/>
    </source>
</evidence>
<dbReference type="EMBL" id="SPLM01000005">
    <property type="protein sequence ID" value="TMW67321.1"/>
    <property type="molecule type" value="Genomic_DNA"/>
</dbReference>
<evidence type="ECO:0000256" key="3">
    <source>
        <dbReference type="ARBA" id="ARBA00022723"/>
    </source>
</evidence>
<dbReference type="GO" id="GO:0016702">
    <property type="term" value="F:oxidoreductase activity, acting on single donors with incorporation of molecular oxygen, incorporation of two atoms of oxygen"/>
    <property type="evidence" value="ECO:0007669"/>
    <property type="project" value="UniProtKB-ARBA"/>
</dbReference>
<feature type="domain" description="Extradiol ring-cleavage dioxygenase class III enzyme subunit B" evidence="7">
    <location>
        <begin position="31"/>
        <end position="247"/>
    </location>
</feature>
<keyword evidence="9" id="KW-1185">Reference proteome</keyword>
<dbReference type="AlphaFoldDB" id="A0A8K1FLN0"/>
<comment type="cofactor">
    <cofactor evidence="1">
        <name>Zn(2+)</name>
        <dbReference type="ChEBI" id="CHEBI:29105"/>
    </cofactor>
</comment>
<dbReference type="OrthoDB" id="7396853at2759"/>
<dbReference type="CDD" id="cd07363">
    <property type="entry name" value="45_DOPA_Dioxygenase"/>
    <property type="match status" value="1"/>
</dbReference>
<keyword evidence="5" id="KW-0560">Oxidoreductase</keyword>
<dbReference type="PANTHER" id="PTHR30096">
    <property type="entry name" value="4,5-DOPA DIOXYGENASE EXTRADIOL-LIKE PROTEIN"/>
    <property type="match status" value="1"/>
</dbReference>
<comment type="similarity">
    <text evidence="2">Belongs to the DODA-type extradiol aromatic ring-opening dioxygenase family.</text>
</comment>
<feature type="region of interest" description="Disordered" evidence="6">
    <location>
        <begin position="1"/>
        <end position="20"/>
    </location>
</feature>
<dbReference type="PIRSF" id="PIRSF006157">
    <property type="entry name" value="Doxgns_DODA"/>
    <property type="match status" value="1"/>
</dbReference>
<evidence type="ECO:0000256" key="1">
    <source>
        <dbReference type="ARBA" id="ARBA00001947"/>
    </source>
</evidence>
<dbReference type="GO" id="GO:0008270">
    <property type="term" value="F:zinc ion binding"/>
    <property type="evidence" value="ECO:0007669"/>
    <property type="project" value="InterPro"/>
</dbReference>
<evidence type="ECO:0000256" key="6">
    <source>
        <dbReference type="SAM" id="MobiDB-lite"/>
    </source>
</evidence>
<evidence type="ECO:0000256" key="2">
    <source>
        <dbReference type="ARBA" id="ARBA00007581"/>
    </source>
</evidence>
<dbReference type="InterPro" id="IPR004183">
    <property type="entry name" value="Xdiol_dOase_suB"/>
</dbReference>
<dbReference type="GO" id="GO:0008198">
    <property type="term" value="F:ferrous iron binding"/>
    <property type="evidence" value="ECO:0007669"/>
    <property type="project" value="InterPro"/>
</dbReference>
<evidence type="ECO:0000313" key="8">
    <source>
        <dbReference type="EMBL" id="TMW67321.1"/>
    </source>
</evidence>
<protein>
    <recommendedName>
        <fullName evidence="7">Extradiol ring-cleavage dioxygenase class III enzyme subunit B domain-containing protein</fullName>
    </recommendedName>
</protein>
<comment type="caution">
    <text evidence="8">The sequence shown here is derived from an EMBL/GenBank/DDBJ whole genome shotgun (WGS) entry which is preliminary data.</text>
</comment>
<dbReference type="PANTHER" id="PTHR30096:SF0">
    <property type="entry name" value="4,5-DOPA DIOXYGENASE EXTRADIOL-LIKE PROTEIN"/>
    <property type="match status" value="1"/>
</dbReference>
<organism evidence="8 9">
    <name type="scientific">Pythium oligandrum</name>
    <name type="common">Mycoparasitic fungus</name>
    <dbReference type="NCBI Taxonomy" id="41045"/>
    <lineage>
        <taxon>Eukaryota</taxon>
        <taxon>Sar</taxon>
        <taxon>Stramenopiles</taxon>
        <taxon>Oomycota</taxon>
        <taxon>Peronosporomycetes</taxon>
        <taxon>Pythiales</taxon>
        <taxon>Pythiaceae</taxon>
        <taxon>Pythium</taxon>
    </lineage>
</organism>
<sequence>MTDTTRTRQPAVFVPHGGGPMPILGDPGHAEMVQWLKSFRKTFIKTKPDAIVLVTAHWEEKVTTITSAAQPKLLYDYYGFPPKAYDIKYPAPGHPELADRIKGLLGEQRILAKLDDARGNDHGVFIPMKLMFPNADIPVVQMSIYDSLNPEQHIKLGEALSSLRDDNILIVGSGLSFHSFKYFFGDKAEANRVSVPFHEYLVDALVNTTNPSERRKKLSQWSKAPFAREVHPREEHLMPLLVVAGAGLREPCQEIFSGLVMDIRTSGFLFGDETSTEA</sequence>